<dbReference type="GO" id="GO:0016887">
    <property type="term" value="F:ATP hydrolysis activity"/>
    <property type="evidence" value="ECO:0007669"/>
    <property type="project" value="InterPro"/>
</dbReference>
<dbReference type="AlphaFoldDB" id="A0A1R4GNF8"/>
<dbReference type="Proteomes" id="UP000195787">
    <property type="component" value="Unassembled WGS sequence"/>
</dbReference>
<dbReference type="GO" id="GO:0005524">
    <property type="term" value="F:ATP binding"/>
    <property type="evidence" value="ECO:0007669"/>
    <property type="project" value="UniProtKB-KW"/>
</dbReference>
<evidence type="ECO:0000256" key="3">
    <source>
        <dbReference type="ARBA" id="ARBA00022840"/>
    </source>
</evidence>
<evidence type="ECO:0000256" key="2">
    <source>
        <dbReference type="ARBA" id="ARBA00022741"/>
    </source>
</evidence>
<feature type="domain" description="ABC transporter" evidence="5">
    <location>
        <begin position="21"/>
        <end position="253"/>
    </location>
</feature>
<keyword evidence="4" id="KW-1278">Translocase</keyword>
<dbReference type="InterPro" id="IPR017871">
    <property type="entry name" value="ABC_transporter-like_CS"/>
</dbReference>
<dbReference type="PROSITE" id="PS00211">
    <property type="entry name" value="ABC_TRANSPORTER_1"/>
    <property type="match status" value="1"/>
</dbReference>
<protein>
    <submittedName>
        <fullName evidence="6">Heme ABC transporter, ATPase component HmuV</fullName>
    </submittedName>
</protein>
<organism evidence="6 7">
    <name type="scientific">Agrococcus casei LMG 22410</name>
    <dbReference type="NCBI Taxonomy" id="1255656"/>
    <lineage>
        <taxon>Bacteria</taxon>
        <taxon>Bacillati</taxon>
        <taxon>Actinomycetota</taxon>
        <taxon>Actinomycetes</taxon>
        <taxon>Micrococcales</taxon>
        <taxon>Microbacteriaceae</taxon>
        <taxon>Agrococcus</taxon>
    </lineage>
</organism>
<keyword evidence="2" id="KW-0547">Nucleotide-binding</keyword>
<proteinExistence type="predicted"/>
<keyword evidence="1" id="KW-0813">Transport</keyword>
<dbReference type="SMART" id="SM00382">
    <property type="entry name" value="AAA"/>
    <property type="match status" value="1"/>
</dbReference>
<dbReference type="InterPro" id="IPR027417">
    <property type="entry name" value="P-loop_NTPase"/>
</dbReference>
<name>A0A1R4GNF8_9MICO</name>
<dbReference type="RefSeq" id="WP_200810118.1">
    <property type="nucleotide sequence ID" value="NZ_FUHU01000046.1"/>
</dbReference>
<evidence type="ECO:0000256" key="4">
    <source>
        <dbReference type="ARBA" id="ARBA00022967"/>
    </source>
</evidence>
<dbReference type="Gene3D" id="3.40.50.300">
    <property type="entry name" value="P-loop containing nucleotide triphosphate hydrolases"/>
    <property type="match status" value="1"/>
</dbReference>
<gene>
    <name evidence="6" type="ORF">CZ674_13275</name>
</gene>
<dbReference type="Pfam" id="PF00005">
    <property type="entry name" value="ABC_tran"/>
    <property type="match status" value="1"/>
</dbReference>
<accession>A0A1R4GNF8</accession>
<evidence type="ECO:0000259" key="5">
    <source>
        <dbReference type="PROSITE" id="PS50893"/>
    </source>
</evidence>
<evidence type="ECO:0000313" key="7">
    <source>
        <dbReference type="Proteomes" id="UP000195787"/>
    </source>
</evidence>
<dbReference type="PANTHER" id="PTHR42794">
    <property type="entry name" value="HEMIN IMPORT ATP-BINDING PROTEIN HMUV"/>
    <property type="match status" value="1"/>
</dbReference>
<dbReference type="InterPro" id="IPR003439">
    <property type="entry name" value="ABC_transporter-like_ATP-bd"/>
</dbReference>
<dbReference type="NCBIfam" id="NF010068">
    <property type="entry name" value="PRK13548.1"/>
    <property type="match status" value="1"/>
</dbReference>
<dbReference type="PANTHER" id="PTHR42794:SF1">
    <property type="entry name" value="HEMIN IMPORT ATP-BINDING PROTEIN HMUV"/>
    <property type="match status" value="1"/>
</dbReference>
<dbReference type="GeneID" id="303174181"/>
<evidence type="ECO:0000256" key="1">
    <source>
        <dbReference type="ARBA" id="ARBA00022448"/>
    </source>
</evidence>
<dbReference type="SUPFAM" id="SSF52540">
    <property type="entry name" value="P-loop containing nucleoside triphosphate hydrolases"/>
    <property type="match status" value="1"/>
</dbReference>
<keyword evidence="7" id="KW-1185">Reference proteome</keyword>
<dbReference type="CDD" id="cd03214">
    <property type="entry name" value="ABC_Iron-Siderophores_B12_Hemin"/>
    <property type="match status" value="1"/>
</dbReference>
<evidence type="ECO:0000313" key="6">
    <source>
        <dbReference type="EMBL" id="SJM69412.1"/>
    </source>
</evidence>
<reference evidence="6 7" key="1">
    <citation type="submission" date="2017-02" db="EMBL/GenBank/DDBJ databases">
        <authorList>
            <person name="Peterson S.W."/>
        </authorList>
    </citation>
    <scope>NUCLEOTIDE SEQUENCE [LARGE SCALE GENOMIC DNA]</scope>
    <source>
        <strain evidence="6 7">LMG 22410</strain>
    </source>
</reference>
<dbReference type="PROSITE" id="PS50893">
    <property type="entry name" value="ABC_TRANSPORTER_2"/>
    <property type="match status" value="1"/>
</dbReference>
<dbReference type="InterPro" id="IPR003593">
    <property type="entry name" value="AAA+_ATPase"/>
</dbReference>
<keyword evidence="3" id="KW-0067">ATP-binding</keyword>
<dbReference type="EMBL" id="FUHU01000046">
    <property type="protein sequence ID" value="SJM69412.1"/>
    <property type="molecule type" value="Genomic_DNA"/>
</dbReference>
<sequence length="296" mass="31270">MSLLLAPKVAPERPAFGDVALRGTDVSVDLGGQRIVSGIDIEIRAGEIVALVGPNGAGKSTLLAALAGDLGYSGSVELDGRQAAKWSSAELALRRAVLRQDNIVTFPFKVIEIVAMGRAPWQRITSPREDERIIGEELVRTDSLQFADRTFGSLSGGERARVSLARVLAQRTGLIFLDEPTAALDVNYQELVLATARRVAREGAAVCIVLHDLAAAAAYADRVVLLSHGSCIAHGTPAEVFDSETLSSVYAHPIRVLQQPAADGGTELHIVPERYADTSAATTAPADLGGSTLEDQ</sequence>